<evidence type="ECO:0000313" key="2">
    <source>
        <dbReference type="Proteomes" id="UP000016888"/>
    </source>
</evidence>
<reference evidence="1 2" key="1">
    <citation type="submission" date="2013-09" db="EMBL/GenBank/DDBJ databases">
        <title>Genomic characterization of Ralstonia solanacearum phage phiRSB3.</title>
        <authorList>
            <person name="Kawasaki T."/>
            <person name="Matsunami M."/>
            <person name="Fujie M."/>
            <person name="Yamada T."/>
        </authorList>
    </citation>
    <scope>NUCLEOTIDE SEQUENCE [LARGE SCALE GENOMIC DNA]</scope>
</reference>
<evidence type="ECO:0000313" key="1">
    <source>
        <dbReference type="EMBL" id="BAN92351.1"/>
    </source>
</evidence>
<dbReference type="RefSeq" id="YP_008853928.1">
    <property type="nucleotide sequence ID" value="NC_022917.1"/>
</dbReference>
<dbReference type="EMBL" id="AB854109">
    <property type="protein sequence ID" value="BAN92351.1"/>
    <property type="molecule type" value="Genomic_DNA"/>
</dbReference>
<dbReference type="InterPro" id="IPR038996">
    <property type="entry name" value="Gp14"/>
</dbReference>
<name>U3TIZ3_9CAUD</name>
<dbReference type="Pfam" id="PF24072">
    <property type="entry name" value="T7_gp14"/>
    <property type="match status" value="1"/>
</dbReference>
<dbReference type="KEGG" id="vg:17699667"/>
<protein>
    <submittedName>
        <fullName evidence="1">Putative internal virion protein</fullName>
    </submittedName>
</protein>
<accession>U3TIZ3</accession>
<dbReference type="GeneID" id="17699667"/>
<dbReference type="Proteomes" id="UP000016888">
    <property type="component" value="Segment"/>
</dbReference>
<organism evidence="1 2">
    <name type="scientific">Ralstonia phage RSB3</name>
    <dbReference type="NCBI Taxonomy" id="1402875"/>
    <lineage>
        <taxon>Viruses</taxon>
        <taxon>Duplodnaviria</taxon>
        <taxon>Heunggongvirae</taxon>
        <taxon>Uroviricota</taxon>
        <taxon>Caudoviricetes</taxon>
        <taxon>Autographivirales</taxon>
        <taxon>Autoscriptoviridae</taxon>
        <taxon>Jiaoyazivirus</taxon>
        <taxon>Jiaoyazivirus RSB3</taxon>
    </lineage>
</organism>
<keyword evidence="2" id="KW-1185">Reference proteome</keyword>
<proteinExistence type="predicted"/>
<sequence>MSWGFVGAAAVVVVGSMISSKSQKDANNSVAKNSNNSNYLNYTNAVKQTMENNEAIGEANTTNMIRAGYKAGILQLQTARLKEQAAQEGYLVSKSADEALANVESNAAASGTVGNTVNTVAQDVKKKSDEAQIAVDINWYHTLENQNDELAQLVQESQDAQQSVQHVPDISSVGTVTAAPVNALGNAAGAVLSMYASSKMSLGNGKTTTPSSGGTNGGYSYGSVLNGVSGSYRLTN</sequence>